<keyword evidence="2" id="KW-1185">Reference proteome</keyword>
<sequence>MHTMVDIDAAIGFVVARGDAVDRARMNWLRAGIAPQEDAYSSLEMGQTPSGGWPAHWGDEVASIDATCFRLAELDDVGGLTRPAAVRALDWLANRQRPDGFWEEDRSLAASAPKWARPGDVEARFYLTTHAAFWLSAAAADAVGPGIGLDPAATPFHHVLELAGHAIRSSVEENGSWPGYLVSGWLAAAVLHRQAHFYESARIAVRMAERVREMSAADVASMAAALRRLGWSDQDSLLVAARQRLKETQRPDGAWPSDDAPAFDVHTTLAGIRAIR</sequence>
<dbReference type="Proteomes" id="UP001500655">
    <property type="component" value="Unassembled WGS sequence"/>
</dbReference>
<dbReference type="EMBL" id="BAAALS010000037">
    <property type="protein sequence ID" value="GAA1773979.1"/>
    <property type="molecule type" value="Genomic_DNA"/>
</dbReference>
<evidence type="ECO:0000313" key="1">
    <source>
        <dbReference type="EMBL" id="GAA1773979.1"/>
    </source>
</evidence>
<protein>
    <recommendedName>
        <fullName evidence="3">Squalene--hopene cyclase</fullName>
    </recommendedName>
</protein>
<comment type="caution">
    <text evidence="1">The sequence shown here is derived from an EMBL/GenBank/DDBJ whole genome shotgun (WGS) entry which is preliminary data.</text>
</comment>
<accession>A0ABN2L3J6</accession>
<dbReference type="SUPFAM" id="SSF81853">
    <property type="entry name" value="Family 10 polysaccharide lyase"/>
    <property type="match status" value="1"/>
</dbReference>
<evidence type="ECO:0000313" key="2">
    <source>
        <dbReference type="Proteomes" id="UP001500655"/>
    </source>
</evidence>
<proteinExistence type="predicted"/>
<evidence type="ECO:0008006" key="3">
    <source>
        <dbReference type="Google" id="ProtNLM"/>
    </source>
</evidence>
<reference evidence="1 2" key="1">
    <citation type="journal article" date="2019" name="Int. J. Syst. Evol. Microbiol.">
        <title>The Global Catalogue of Microorganisms (GCM) 10K type strain sequencing project: providing services to taxonomists for standard genome sequencing and annotation.</title>
        <authorList>
            <consortium name="The Broad Institute Genomics Platform"/>
            <consortium name="The Broad Institute Genome Sequencing Center for Infectious Disease"/>
            <person name="Wu L."/>
            <person name="Ma J."/>
        </authorList>
    </citation>
    <scope>NUCLEOTIDE SEQUENCE [LARGE SCALE GENOMIC DNA]</scope>
    <source>
        <strain evidence="1 2">JCM 13249</strain>
    </source>
</reference>
<name>A0ABN2L3J6_9ACTN</name>
<organism evidence="1 2">
    <name type="scientific">Luedemannella helvata</name>
    <dbReference type="NCBI Taxonomy" id="349315"/>
    <lineage>
        <taxon>Bacteria</taxon>
        <taxon>Bacillati</taxon>
        <taxon>Actinomycetota</taxon>
        <taxon>Actinomycetes</taxon>
        <taxon>Micromonosporales</taxon>
        <taxon>Micromonosporaceae</taxon>
        <taxon>Luedemannella</taxon>
    </lineage>
</organism>
<gene>
    <name evidence="1" type="ORF">GCM10009681_51880</name>
</gene>
<dbReference type="Gene3D" id="1.50.10.20">
    <property type="match status" value="1"/>
</dbReference>